<dbReference type="RefSeq" id="WP_198111379.1">
    <property type="nucleotide sequence ID" value="NZ_JAEDAK010000007.1"/>
</dbReference>
<evidence type="ECO:0000313" key="3">
    <source>
        <dbReference type="Proteomes" id="UP000613266"/>
    </source>
</evidence>
<feature type="transmembrane region" description="Helical" evidence="1">
    <location>
        <begin position="329"/>
        <end position="351"/>
    </location>
</feature>
<dbReference type="EMBL" id="JAEDAK010000007">
    <property type="protein sequence ID" value="MBH9577610.1"/>
    <property type="molecule type" value="Genomic_DNA"/>
</dbReference>
<dbReference type="Pfam" id="PF10136">
    <property type="entry name" value="SpecificRecomb"/>
    <property type="match status" value="1"/>
</dbReference>
<accession>A0A931NII3</accession>
<dbReference type="Proteomes" id="UP000613266">
    <property type="component" value="Unassembled WGS sequence"/>
</dbReference>
<proteinExistence type="predicted"/>
<evidence type="ECO:0000256" key="1">
    <source>
        <dbReference type="SAM" id="Phobius"/>
    </source>
</evidence>
<protein>
    <submittedName>
        <fullName evidence="2">Recombinase</fullName>
    </submittedName>
</protein>
<feature type="transmembrane region" description="Helical" evidence="1">
    <location>
        <begin position="474"/>
        <end position="494"/>
    </location>
</feature>
<name>A0A931NII3_9BURK</name>
<evidence type="ECO:0000313" key="2">
    <source>
        <dbReference type="EMBL" id="MBH9577610.1"/>
    </source>
</evidence>
<keyword evidence="3" id="KW-1185">Reference proteome</keyword>
<sequence>MQALPTLNTLLARLDPAAVRAERQLALVQLIAWLRPGRHEGAEMAVLRLQQLLQRLDDEPALRARVQALLALLWSESDGGSLLAEYGLARRLSLLRELRRRAALRWLPGTPDTDQLGALFELAFRPADAAWLATLDKPLEARLAELLAFPARAQALDALALLANEAAAEGQDAELRGRMDPALRQAQPFRQLPLTVAQLAQALEQGAKAEALQHAAYLRALLDACRRAAASVLTHLESHGVSIDLVFTLDQLDGRLERLEALLNLALGGPALPLLLRLIELGGAQRGIRPLLGQHFQLLARQIAERSAETGEHYITRSRTEYFDMLRRAAGGGLVIAGTTVLKFALMALALSPFWGGFAAGLNYAVSFVLVMLLHWTVATKQPAMTAPALADSLTALRGLRDEAEVTQAVEGFVDRVAALIRSQVAGIVGNVAVCGPLVLGLQLLLQGLGQAPVIDAAKARYVLDSLSLLGPSLLFAAFTGVLLFGSSLIAGWAENAFVLHRLDSALRWNPRLQALLGPERAQRWARWWRGNISGLAANISLGFLLGLVPVVLGFFGLGLDVRHVTLSTGQLAAALGTLGAGLLHEPAFWSCVVTVAGIGALNVGVSFWLAFRVALRSRGIRLHERRRIAQALRARLRRAPLSFVLPPQAGANAD</sequence>
<feature type="transmembrane region" description="Helical" evidence="1">
    <location>
        <begin position="588"/>
        <end position="612"/>
    </location>
</feature>
<dbReference type="PIRSF" id="PIRSF015380">
    <property type="entry name" value="Site-sp_rcmb"/>
    <property type="match status" value="1"/>
</dbReference>
<keyword evidence="1" id="KW-0812">Transmembrane</keyword>
<reference evidence="2" key="1">
    <citation type="submission" date="2020-12" db="EMBL/GenBank/DDBJ databases">
        <title>The genome sequence of Inhella sp. 1Y17.</title>
        <authorList>
            <person name="Liu Y."/>
        </authorList>
    </citation>
    <scope>NUCLEOTIDE SEQUENCE</scope>
    <source>
        <strain evidence="2">1Y17</strain>
    </source>
</reference>
<feature type="transmembrane region" description="Helical" evidence="1">
    <location>
        <begin position="357"/>
        <end position="376"/>
    </location>
</feature>
<keyword evidence="1" id="KW-0472">Membrane</keyword>
<dbReference type="AlphaFoldDB" id="A0A931NII3"/>
<keyword evidence="1" id="KW-1133">Transmembrane helix</keyword>
<comment type="caution">
    <text evidence="2">The sequence shown here is derived from an EMBL/GenBank/DDBJ whole genome shotgun (WGS) entry which is preliminary data.</text>
</comment>
<gene>
    <name evidence="2" type="ORF">I7X39_11925</name>
</gene>
<feature type="transmembrane region" description="Helical" evidence="1">
    <location>
        <begin position="425"/>
        <end position="446"/>
    </location>
</feature>
<feature type="transmembrane region" description="Helical" evidence="1">
    <location>
        <begin position="536"/>
        <end position="558"/>
    </location>
</feature>
<organism evidence="2 3">
    <name type="scientific">Inhella proteolytica</name>
    <dbReference type="NCBI Taxonomy" id="2795029"/>
    <lineage>
        <taxon>Bacteria</taxon>
        <taxon>Pseudomonadati</taxon>
        <taxon>Pseudomonadota</taxon>
        <taxon>Betaproteobacteria</taxon>
        <taxon>Burkholderiales</taxon>
        <taxon>Sphaerotilaceae</taxon>
        <taxon>Inhella</taxon>
    </lineage>
</organism>
<dbReference type="InterPro" id="IPR011385">
    <property type="entry name" value="Site-sp_rcmbase"/>
</dbReference>